<feature type="compositionally biased region" description="Basic and acidic residues" evidence="2">
    <location>
        <begin position="114"/>
        <end position="123"/>
    </location>
</feature>
<dbReference type="GO" id="GO:0005634">
    <property type="term" value="C:nucleus"/>
    <property type="evidence" value="ECO:0007669"/>
    <property type="project" value="InterPro"/>
</dbReference>
<accession>A0AAN8USS4</accession>
<dbReference type="Pfam" id="PF01486">
    <property type="entry name" value="K-box"/>
    <property type="match status" value="1"/>
</dbReference>
<gene>
    <name evidence="4" type="ORF">RJ641_016876</name>
</gene>
<dbReference type="Proteomes" id="UP001370490">
    <property type="component" value="Unassembled WGS sequence"/>
</dbReference>
<evidence type="ECO:0000313" key="5">
    <source>
        <dbReference type="Proteomes" id="UP001370490"/>
    </source>
</evidence>
<comment type="caution">
    <text evidence="4">The sequence shown here is derived from an EMBL/GenBank/DDBJ whole genome shotgun (WGS) entry which is preliminary data.</text>
</comment>
<evidence type="ECO:0000256" key="1">
    <source>
        <dbReference type="SAM" id="Coils"/>
    </source>
</evidence>
<dbReference type="EMBL" id="JBAMMX010000022">
    <property type="protein sequence ID" value="KAK6918454.1"/>
    <property type="molecule type" value="Genomic_DNA"/>
</dbReference>
<feature type="region of interest" description="Disordered" evidence="2">
    <location>
        <begin position="114"/>
        <end position="158"/>
    </location>
</feature>
<keyword evidence="5" id="KW-1185">Reference proteome</keyword>
<feature type="domain" description="K-box" evidence="3">
    <location>
        <begin position="26"/>
        <end position="116"/>
    </location>
</feature>
<dbReference type="GO" id="GO:0003700">
    <property type="term" value="F:DNA-binding transcription factor activity"/>
    <property type="evidence" value="ECO:0007669"/>
    <property type="project" value="InterPro"/>
</dbReference>
<evidence type="ECO:0000313" key="4">
    <source>
        <dbReference type="EMBL" id="KAK6918454.1"/>
    </source>
</evidence>
<feature type="coiled-coil region" evidence="1">
    <location>
        <begin position="5"/>
        <end position="53"/>
    </location>
</feature>
<dbReference type="InterPro" id="IPR002487">
    <property type="entry name" value="TF_Kbox"/>
</dbReference>
<keyword evidence="1" id="KW-0175">Coiled coil</keyword>
<sequence>MKETIERYQKHMKEVQTDDQLAEENMQHLKHEAASMTKKIEQLELAKRKLLGEGIASCSIEELQQIENQLEKSVSCIRFRKTQVFNEQIVQLKEKEKNLLAENAVLIEKCGMKPKERSNERNETTPIEESTPTSDVETELFIGPPPQKRDTIRMFPHK</sequence>
<feature type="compositionally biased region" description="Low complexity" evidence="2">
    <location>
        <begin position="124"/>
        <end position="134"/>
    </location>
</feature>
<reference evidence="4 5" key="1">
    <citation type="submission" date="2023-12" db="EMBL/GenBank/DDBJ databases">
        <title>A high-quality genome assembly for Dillenia turbinata (Dilleniales).</title>
        <authorList>
            <person name="Chanderbali A."/>
        </authorList>
    </citation>
    <scope>NUCLEOTIDE SEQUENCE [LARGE SCALE GENOMIC DNA]</scope>
    <source>
        <strain evidence="4">LSX21</strain>
        <tissue evidence="4">Leaf</tissue>
    </source>
</reference>
<proteinExistence type="predicted"/>
<protein>
    <submittedName>
        <fullName evidence="4">Transcription factor, K-box</fullName>
    </submittedName>
</protein>
<name>A0AAN8USS4_9MAGN</name>
<evidence type="ECO:0000256" key="2">
    <source>
        <dbReference type="SAM" id="MobiDB-lite"/>
    </source>
</evidence>
<evidence type="ECO:0000259" key="3">
    <source>
        <dbReference type="PROSITE" id="PS51297"/>
    </source>
</evidence>
<dbReference type="PROSITE" id="PS51297">
    <property type="entry name" value="K_BOX"/>
    <property type="match status" value="1"/>
</dbReference>
<dbReference type="AlphaFoldDB" id="A0AAN8USS4"/>
<organism evidence="4 5">
    <name type="scientific">Dillenia turbinata</name>
    <dbReference type="NCBI Taxonomy" id="194707"/>
    <lineage>
        <taxon>Eukaryota</taxon>
        <taxon>Viridiplantae</taxon>
        <taxon>Streptophyta</taxon>
        <taxon>Embryophyta</taxon>
        <taxon>Tracheophyta</taxon>
        <taxon>Spermatophyta</taxon>
        <taxon>Magnoliopsida</taxon>
        <taxon>eudicotyledons</taxon>
        <taxon>Gunneridae</taxon>
        <taxon>Pentapetalae</taxon>
        <taxon>Dilleniales</taxon>
        <taxon>Dilleniaceae</taxon>
        <taxon>Dillenia</taxon>
    </lineage>
</organism>